<dbReference type="Proteomes" id="UP001206925">
    <property type="component" value="Unassembled WGS sequence"/>
</dbReference>
<organism evidence="1 2">
    <name type="scientific">Ambrosia artemisiifolia</name>
    <name type="common">Common ragweed</name>
    <dbReference type="NCBI Taxonomy" id="4212"/>
    <lineage>
        <taxon>Eukaryota</taxon>
        <taxon>Viridiplantae</taxon>
        <taxon>Streptophyta</taxon>
        <taxon>Embryophyta</taxon>
        <taxon>Tracheophyta</taxon>
        <taxon>Spermatophyta</taxon>
        <taxon>Magnoliopsida</taxon>
        <taxon>eudicotyledons</taxon>
        <taxon>Gunneridae</taxon>
        <taxon>Pentapetalae</taxon>
        <taxon>asterids</taxon>
        <taxon>campanulids</taxon>
        <taxon>Asterales</taxon>
        <taxon>Asteraceae</taxon>
        <taxon>Asteroideae</taxon>
        <taxon>Heliantheae alliance</taxon>
        <taxon>Heliantheae</taxon>
        <taxon>Ambrosia</taxon>
    </lineage>
</organism>
<protein>
    <submittedName>
        <fullName evidence="1">Uncharacterized protein</fullName>
    </submittedName>
</protein>
<evidence type="ECO:0000313" key="2">
    <source>
        <dbReference type="Proteomes" id="UP001206925"/>
    </source>
</evidence>
<name>A0AAD5D0F6_AMBAR</name>
<dbReference type="EMBL" id="JAMZMK010005825">
    <property type="protein sequence ID" value="KAI7751748.1"/>
    <property type="molecule type" value="Genomic_DNA"/>
</dbReference>
<dbReference type="AlphaFoldDB" id="A0AAD5D0F6"/>
<proteinExistence type="predicted"/>
<reference evidence="1" key="1">
    <citation type="submission" date="2022-06" db="EMBL/GenBank/DDBJ databases">
        <title>Uncovering the hologenomic basis of an extraordinary plant invasion.</title>
        <authorList>
            <person name="Bieker V.C."/>
            <person name="Martin M.D."/>
            <person name="Gilbert T."/>
            <person name="Hodgins K."/>
            <person name="Battlay P."/>
            <person name="Petersen B."/>
            <person name="Wilson J."/>
        </authorList>
    </citation>
    <scope>NUCLEOTIDE SEQUENCE</scope>
    <source>
        <strain evidence="1">AA19_3_7</strain>
        <tissue evidence="1">Leaf</tissue>
    </source>
</reference>
<feature type="non-terminal residue" evidence="1">
    <location>
        <position position="1"/>
    </location>
</feature>
<keyword evidence="2" id="KW-1185">Reference proteome</keyword>
<evidence type="ECO:0000313" key="1">
    <source>
        <dbReference type="EMBL" id="KAI7751748.1"/>
    </source>
</evidence>
<comment type="caution">
    <text evidence="1">The sequence shown here is derived from an EMBL/GenBank/DDBJ whole genome shotgun (WGS) entry which is preliminary data.</text>
</comment>
<gene>
    <name evidence="1" type="ORF">M8C21_009190</name>
</gene>
<sequence length="54" mass="6237">MKRAKLLLPPFGLSVRLRVYCCLGSQRVDGRIQYDKSYTGNGECFFTNLYLKNC</sequence>
<accession>A0AAD5D0F6</accession>